<dbReference type="GO" id="GO:0009236">
    <property type="term" value="P:cobalamin biosynthetic process"/>
    <property type="evidence" value="ECO:0007669"/>
    <property type="project" value="UniProtKB-UniRule"/>
</dbReference>
<dbReference type="EMBL" id="CP006585">
    <property type="protein sequence ID" value="AGW14698.1"/>
    <property type="molecule type" value="Genomic_DNA"/>
</dbReference>
<keyword evidence="7 9" id="KW-1133">Transmembrane helix</keyword>
<accession>T2GEJ2</accession>
<dbReference type="PANTHER" id="PTHR34308">
    <property type="entry name" value="COBALAMIN BIOSYNTHESIS PROTEIN CBIB"/>
    <property type="match status" value="1"/>
</dbReference>
<dbReference type="HOGENOM" id="CLU_054212_0_0_7"/>
<keyword evidence="4 9" id="KW-1003">Cell membrane</keyword>
<evidence type="ECO:0000313" key="11">
    <source>
        <dbReference type="Proteomes" id="UP000016587"/>
    </source>
</evidence>
<keyword evidence="6 9" id="KW-0812">Transmembrane</keyword>
<organism evidence="10 11">
    <name type="scientific">Megalodesulfovibrio gigas (strain ATCC 19364 / DSM 1382 / NCIMB 9332 / VKM B-1759)</name>
    <name type="common">Desulfovibrio gigas</name>
    <dbReference type="NCBI Taxonomy" id="1121448"/>
    <lineage>
        <taxon>Bacteria</taxon>
        <taxon>Pseudomonadati</taxon>
        <taxon>Thermodesulfobacteriota</taxon>
        <taxon>Desulfovibrionia</taxon>
        <taxon>Desulfovibrionales</taxon>
        <taxon>Desulfovibrionaceae</taxon>
        <taxon>Megalodesulfovibrio</taxon>
    </lineage>
</organism>
<feature type="transmembrane region" description="Helical" evidence="9">
    <location>
        <begin position="208"/>
        <end position="227"/>
    </location>
</feature>
<evidence type="ECO:0000256" key="2">
    <source>
        <dbReference type="ARBA" id="ARBA00004953"/>
    </source>
</evidence>
<name>T2GEJ2_MEGG1</name>
<reference evidence="11" key="2">
    <citation type="submission" date="2013-07" db="EMBL/GenBank/DDBJ databases">
        <authorList>
            <person name="Morais-Silva F.O."/>
            <person name="Rezende A.M."/>
            <person name="Pimentel C."/>
            <person name="Resende D.M."/>
            <person name="Santos C.I."/>
            <person name="Clemente C."/>
            <person name="de Oliveira L.M."/>
            <person name="da Silva S.M."/>
            <person name="Costa D.A."/>
            <person name="Varela-Raposo A."/>
            <person name="Horacio E.C.A."/>
            <person name="Matos M."/>
            <person name="Flores O."/>
            <person name="Ruiz J.C."/>
            <person name="Rodrigues-Pousada C."/>
        </authorList>
    </citation>
    <scope>NUCLEOTIDE SEQUENCE [LARGE SCALE GENOMIC DNA]</scope>
    <source>
        <strain evidence="11">ATCC 19364 / DSM 1382 / NCIMB 9332 / VKM B-1759</strain>
    </source>
</reference>
<dbReference type="AlphaFoldDB" id="T2GEJ2"/>
<dbReference type="eggNOG" id="COG1270">
    <property type="taxonomic scope" value="Bacteria"/>
</dbReference>
<evidence type="ECO:0000256" key="3">
    <source>
        <dbReference type="ARBA" id="ARBA00006263"/>
    </source>
</evidence>
<dbReference type="InterPro" id="IPR004485">
    <property type="entry name" value="Cobalamin_biosynth_CobD/CbiB"/>
</dbReference>
<evidence type="ECO:0000256" key="7">
    <source>
        <dbReference type="ARBA" id="ARBA00022989"/>
    </source>
</evidence>
<evidence type="ECO:0000256" key="8">
    <source>
        <dbReference type="ARBA" id="ARBA00023136"/>
    </source>
</evidence>
<evidence type="ECO:0000256" key="1">
    <source>
        <dbReference type="ARBA" id="ARBA00004651"/>
    </source>
</evidence>
<feature type="transmembrane region" description="Helical" evidence="9">
    <location>
        <begin position="305"/>
        <end position="333"/>
    </location>
</feature>
<evidence type="ECO:0000256" key="9">
    <source>
        <dbReference type="HAMAP-Rule" id="MF_00024"/>
    </source>
</evidence>
<feature type="transmembrane region" description="Helical" evidence="9">
    <location>
        <begin position="156"/>
        <end position="174"/>
    </location>
</feature>
<proteinExistence type="inferred from homology"/>
<dbReference type="GO" id="GO:0048472">
    <property type="term" value="F:threonine-phosphate decarboxylase activity"/>
    <property type="evidence" value="ECO:0007669"/>
    <property type="project" value="InterPro"/>
</dbReference>
<comment type="function">
    <text evidence="9">Converts cobyric acid to cobinamide by the addition of aminopropanol on the F carboxylic group.</text>
</comment>
<dbReference type="Proteomes" id="UP000016587">
    <property type="component" value="Chromosome"/>
</dbReference>
<keyword evidence="8 9" id="KW-0472">Membrane</keyword>
<dbReference type="Pfam" id="PF03186">
    <property type="entry name" value="CobD_Cbib"/>
    <property type="match status" value="1"/>
</dbReference>
<dbReference type="PANTHER" id="PTHR34308:SF1">
    <property type="entry name" value="COBALAMIN BIOSYNTHESIS PROTEIN CBIB"/>
    <property type="match status" value="1"/>
</dbReference>
<dbReference type="NCBIfam" id="TIGR00380">
    <property type="entry name" value="cobal_cbiB"/>
    <property type="match status" value="1"/>
</dbReference>
<dbReference type="GO" id="GO:0015420">
    <property type="term" value="F:ABC-type vitamin B12 transporter activity"/>
    <property type="evidence" value="ECO:0007669"/>
    <property type="project" value="UniProtKB-UniRule"/>
</dbReference>
<comment type="pathway">
    <text evidence="2 9">Cofactor biosynthesis; adenosylcobalamin biosynthesis.</text>
</comment>
<dbReference type="OrthoDB" id="9811967at2"/>
<sequence>MLDERVLPAAIPLVAIALDLLLGDPPRFPHPVRGLGLLAQGMERLFRPQSASPRLQRAMGLSCTVLLMLLAASAAGAAVVFLPLGGFVALYLAYAGLALGQLRREARRVLKFTREQDGLSRTALRMLVSRDTEHLTLPQVRRTLAETVSENTSDGFVAPFFYLALLGPPGLWAYKAASTLDSMWGYKTPRYLHFGWGAARMDDLLNLLPARLTAVCILLVAWARGFLGGRSPARLKRAWQYTVRDARKTSSPNAGWPMAAAAWGLGAGMGGPARYFGQEQMKPWLGPAEGDGLEPRQWTQQRCEALVEVCTAACLTAAVALHLIVLGLLWLGISWLGYFTG</sequence>
<dbReference type="HAMAP" id="MF_00024">
    <property type="entry name" value="CobD_CbiB"/>
    <property type="match status" value="1"/>
</dbReference>
<dbReference type="UniPathway" id="UPA00148"/>
<dbReference type="PATRIC" id="fig|1121448.10.peg.2935"/>
<comment type="caution">
    <text evidence="9">Lacks conserved residue(s) required for the propagation of feature annotation.</text>
</comment>
<keyword evidence="11" id="KW-1185">Reference proteome</keyword>
<comment type="similarity">
    <text evidence="3 9">Belongs to the CobD/CbiB family.</text>
</comment>
<evidence type="ECO:0000313" key="10">
    <source>
        <dbReference type="EMBL" id="AGW14698.1"/>
    </source>
</evidence>
<feature type="transmembrane region" description="Helical" evidence="9">
    <location>
        <begin position="84"/>
        <end position="102"/>
    </location>
</feature>
<dbReference type="GO" id="GO:0005886">
    <property type="term" value="C:plasma membrane"/>
    <property type="evidence" value="ECO:0007669"/>
    <property type="project" value="UniProtKB-SubCell"/>
</dbReference>
<protein>
    <recommendedName>
        <fullName evidence="9">Cobalamin biosynthesis protein CobD</fullName>
    </recommendedName>
</protein>
<gene>
    <name evidence="9" type="primary">cobD</name>
    <name evidence="10" type="ORF">DGI_2974</name>
</gene>
<comment type="subcellular location">
    <subcellularLocation>
        <location evidence="1 9">Cell membrane</location>
        <topology evidence="1 9">Multi-pass membrane protein</topology>
    </subcellularLocation>
</comment>
<dbReference type="STRING" id="1121448.DGI_2974"/>
<reference evidence="10 11" key="1">
    <citation type="journal article" date="2013" name="J. Bacteriol.">
        <title>Roles of HynAB and Ech, the only two hydrogenases found in the model sulfate reducer Desulfovibrio gigas.</title>
        <authorList>
            <person name="Morais-Silva F.O."/>
            <person name="Santos C.I."/>
            <person name="Rodrigues R."/>
            <person name="Pereira I.A."/>
            <person name="Rodrigues-Pousada C."/>
        </authorList>
    </citation>
    <scope>NUCLEOTIDE SEQUENCE [LARGE SCALE GENOMIC DNA]</scope>
    <source>
        <strain evidence="11">ATCC 19364 / DSM 1382 / NCIMB 9332 / VKM B-1759</strain>
    </source>
</reference>
<dbReference type="KEGG" id="dgg:DGI_2974"/>
<keyword evidence="5 9" id="KW-0169">Cobalamin biosynthesis</keyword>
<dbReference type="RefSeq" id="WP_021761765.1">
    <property type="nucleotide sequence ID" value="NC_022444.1"/>
</dbReference>
<evidence type="ECO:0000256" key="6">
    <source>
        <dbReference type="ARBA" id="ARBA00022692"/>
    </source>
</evidence>
<evidence type="ECO:0000256" key="5">
    <source>
        <dbReference type="ARBA" id="ARBA00022573"/>
    </source>
</evidence>
<evidence type="ECO:0000256" key="4">
    <source>
        <dbReference type="ARBA" id="ARBA00022475"/>
    </source>
</evidence>